<dbReference type="Pfam" id="PF06745">
    <property type="entry name" value="ATPase"/>
    <property type="match status" value="1"/>
</dbReference>
<dbReference type="InterPro" id="IPR027417">
    <property type="entry name" value="P-loop_NTPase"/>
</dbReference>
<comment type="caution">
    <text evidence="4">The sequence shown here is derived from an EMBL/GenBank/DDBJ whole genome shotgun (WGS) entry which is preliminary data.</text>
</comment>
<dbReference type="GO" id="GO:0005524">
    <property type="term" value="F:ATP binding"/>
    <property type="evidence" value="ECO:0007669"/>
    <property type="project" value="UniProtKB-KW"/>
</dbReference>
<accession>A0A2R7Y1B0</accession>
<keyword evidence="2" id="KW-0067">ATP-binding</keyword>
<dbReference type="InterPro" id="IPR014774">
    <property type="entry name" value="KaiC-like_dom"/>
</dbReference>
<protein>
    <recommendedName>
        <fullName evidence="3">KaiC-like domain-containing protein</fullName>
    </recommendedName>
</protein>
<dbReference type="PANTHER" id="PTHR43637">
    <property type="entry name" value="UPF0273 PROTEIN TM_0370"/>
    <property type="match status" value="1"/>
</dbReference>
<evidence type="ECO:0000256" key="1">
    <source>
        <dbReference type="ARBA" id="ARBA00022741"/>
    </source>
</evidence>
<feature type="non-terminal residue" evidence="4">
    <location>
        <position position="99"/>
    </location>
</feature>
<dbReference type="PANTHER" id="PTHR43637:SF2">
    <property type="entry name" value="PROTEIN GVPD 1"/>
    <property type="match status" value="1"/>
</dbReference>
<evidence type="ECO:0000259" key="3">
    <source>
        <dbReference type="Pfam" id="PF06745"/>
    </source>
</evidence>
<feature type="domain" description="KaiC-like" evidence="3">
    <location>
        <begin position="6"/>
        <end position="93"/>
    </location>
</feature>
<dbReference type="Gene3D" id="3.40.50.300">
    <property type="entry name" value="P-loop containing nucleotide triphosphate hydrolases"/>
    <property type="match status" value="1"/>
</dbReference>
<evidence type="ECO:0000313" key="4">
    <source>
        <dbReference type="EMBL" id="PUA31243.1"/>
    </source>
</evidence>
<name>A0A2R7Y1B0_9CREN</name>
<proteinExistence type="predicted"/>
<dbReference type="EMBL" id="NBVN01000017">
    <property type="protein sequence ID" value="PUA31243.1"/>
    <property type="molecule type" value="Genomic_DNA"/>
</dbReference>
<organism evidence="4 5">
    <name type="scientific">Zestosphaera tikiterensis</name>
    <dbReference type="NCBI Taxonomy" id="1973259"/>
    <lineage>
        <taxon>Archaea</taxon>
        <taxon>Thermoproteota</taxon>
        <taxon>Thermoprotei</taxon>
        <taxon>Desulfurococcales</taxon>
        <taxon>Desulfurococcaceae</taxon>
        <taxon>Zestosphaera</taxon>
    </lineage>
</organism>
<dbReference type="SUPFAM" id="SSF52540">
    <property type="entry name" value="P-loop containing nucleoside triphosphate hydrolases"/>
    <property type="match status" value="1"/>
</dbReference>
<sequence length="99" mass="10755">MVKTFKLGIEPLDMALPSGLPYNSLSVVAGPGGVGKSVMLAHIAWNFLKSGGSVVYVNFDDSSEAVLSLFRDFNWDIDGYVDKGAFQIIDCFSFRLGPF</sequence>
<dbReference type="Proteomes" id="UP000244093">
    <property type="component" value="Unassembled WGS sequence"/>
</dbReference>
<dbReference type="AlphaFoldDB" id="A0A2R7Y1B0"/>
<reference evidence="4 5" key="1">
    <citation type="journal article" date="2018" name="Syst. Appl. Microbiol.">
        <title>A new symbiotic nanoarchaeote (Candidatus Nanoclepta minutus) and its host (Zestosphaera tikiterensis gen. nov., sp. nov.) from a New Zealand hot spring.</title>
        <authorList>
            <person name="St John E."/>
            <person name="Liu Y."/>
            <person name="Podar M."/>
            <person name="Stott M.B."/>
            <person name="Meneghin J."/>
            <person name="Chen Z."/>
            <person name="Lagutin K."/>
            <person name="Mitchell K."/>
            <person name="Reysenbach A.L."/>
        </authorList>
    </citation>
    <scope>NUCLEOTIDE SEQUENCE [LARGE SCALE GENOMIC DNA]</scope>
    <source>
        <strain evidence="4">NZ3</strain>
    </source>
</reference>
<keyword evidence="1" id="KW-0547">Nucleotide-binding</keyword>
<evidence type="ECO:0000313" key="5">
    <source>
        <dbReference type="Proteomes" id="UP000244093"/>
    </source>
</evidence>
<gene>
    <name evidence="4" type="ORF">B7O98_09585</name>
</gene>
<evidence type="ECO:0000256" key="2">
    <source>
        <dbReference type="ARBA" id="ARBA00022840"/>
    </source>
</evidence>